<accession>A0ABU6VDH6</accession>
<organism evidence="1 2">
    <name type="scientific">Stylosanthes scabra</name>
    <dbReference type="NCBI Taxonomy" id="79078"/>
    <lineage>
        <taxon>Eukaryota</taxon>
        <taxon>Viridiplantae</taxon>
        <taxon>Streptophyta</taxon>
        <taxon>Embryophyta</taxon>
        <taxon>Tracheophyta</taxon>
        <taxon>Spermatophyta</taxon>
        <taxon>Magnoliopsida</taxon>
        <taxon>eudicotyledons</taxon>
        <taxon>Gunneridae</taxon>
        <taxon>Pentapetalae</taxon>
        <taxon>rosids</taxon>
        <taxon>fabids</taxon>
        <taxon>Fabales</taxon>
        <taxon>Fabaceae</taxon>
        <taxon>Papilionoideae</taxon>
        <taxon>50 kb inversion clade</taxon>
        <taxon>dalbergioids sensu lato</taxon>
        <taxon>Dalbergieae</taxon>
        <taxon>Pterocarpus clade</taxon>
        <taxon>Stylosanthes</taxon>
    </lineage>
</organism>
<dbReference type="Proteomes" id="UP001341840">
    <property type="component" value="Unassembled WGS sequence"/>
</dbReference>
<protein>
    <submittedName>
        <fullName evidence="1">Uncharacterized protein</fullName>
    </submittedName>
</protein>
<comment type="caution">
    <text evidence="1">The sequence shown here is derived from an EMBL/GenBank/DDBJ whole genome shotgun (WGS) entry which is preliminary data.</text>
</comment>
<sequence>MQTPNIYKQIPPISFSHVSRFEDNRSRQCHLQDNLCVPGDKVKANGDKVTAQRIVDDHWSNYLVTQVIPFGFPQYKTHRFRVYLDSPHFMARQMGFSQAIPAPYSMVPEKQICQFIPNSFKEVREFMANNLLTRTFYDPIDCDPSGFVTKGHIEWWDAYYSHNRS</sequence>
<name>A0ABU6VDH6_9FABA</name>
<reference evidence="1 2" key="1">
    <citation type="journal article" date="2023" name="Plants (Basel)">
        <title>Bridging the Gap: Combining Genomics and Transcriptomics Approaches to Understand Stylosanthes scabra, an Orphan Legume from the Brazilian Caatinga.</title>
        <authorList>
            <person name="Ferreira-Neto J.R.C."/>
            <person name="da Silva M.D."/>
            <person name="Binneck E."/>
            <person name="de Melo N.F."/>
            <person name="da Silva R.H."/>
            <person name="de Melo A.L.T.M."/>
            <person name="Pandolfi V."/>
            <person name="Bustamante F.O."/>
            <person name="Brasileiro-Vidal A.C."/>
            <person name="Benko-Iseppon A.M."/>
        </authorList>
    </citation>
    <scope>NUCLEOTIDE SEQUENCE [LARGE SCALE GENOMIC DNA]</scope>
    <source>
        <tissue evidence="1">Leaves</tissue>
    </source>
</reference>
<evidence type="ECO:0000313" key="1">
    <source>
        <dbReference type="EMBL" id="MED6171616.1"/>
    </source>
</evidence>
<gene>
    <name evidence="1" type="ORF">PIB30_042289</name>
</gene>
<evidence type="ECO:0000313" key="2">
    <source>
        <dbReference type="Proteomes" id="UP001341840"/>
    </source>
</evidence>
<proteinExistence type="predicted"/>
<keyword evidence="2" id="KW-1185">Reference proteome</keyword>
<dbReference type="EMBL" id="JASCZI010151274">
    <property type="protein sequence ID" value="MED6171616.1"/>
    <property type="molecule type" value="Genomic_DNA"/>
</dbReference>